<feature type="binding site" evidence="1">
    <location>
        <position position="17"/>
    </location>
    <ligand>
        <name>Zn(2+)</name>
        <dbReference type="ChEBI" id="CHEBI:29105"/>
    </ligand>
</feature>
<keyword evidence="1" id="KW-0479">Metal-binding</keyword>
<dbReference type="Pfam" id="PF03352">
    <property type="entry name" value="Adenine_glyco"/>
    <property type="match status" value="1"/>
</dbReference>
<dbReference type="AlphaFoldDB" id="A0A2H0KKA6"/>
<name>A0A2H0KKA6_9BACT</name>
<dbReference type="EMBL" id="PCVK01000056">
    <property type="protein sequence ID" value="PIQ71682.1"/>
    <property type="molecule type" value="Genomic_DNA"/>
</dbReference>
<feature type="binding site" evidence="1">
    <location>
        <position position="175"/>
    </location>
    <ligand>
        <name>Zn(2+)</name>
        <dbReference type="ChEBI" id="CHEBI:29105"/>
    </ligand>
</feature>
<dbReference type="Gene3D" id="1.10.340.30">
    <property type="entry name" value="Hypothetical protein, domain 2"/>
    <property type="match status" value="1"/>
</dbReference>
<dbReference type="InterPro" id="IPR052891">
    <property type="entry name" value="DNA-3mA_glycosylase"/>
</dbReference>
<evidence type="ECO:0000313" key="2">
    <source>
        <dbReference type="EMBL" id="PIQ71682.1"/>
    </source>
</evidence>
<dbReference type="GO" id="GO:0046872">
    <property type="term" value="F:metal ion binding"/>
    <property type="evidence" value="ECO:0007669"/>
    <property type="project" value="UniProtKB-KW"/>
</dbReference>
<comment type="caution">
    <text evidence="2">The sequence shown here is derived from an EMBL/GenBank/DDBJ whole genome shotgun (WGS) entry which is preliminary data.</text>
</comment>
<gene>
    <name evidence="2" type="ORF">COV87_02000</name>
</gene>
<evidence type="ECO:0000313" key="3">
    <source>
        <dbReference type="Proteomes" id="UP000229497"/>
    </source>
</evidence>
<protein>
    <submittedName>
        <fullName evidence="2">DNA-3-methyladenine glycosylase I</fullName>
    </submittedName>
</protein>
<accession>A0A2H0KKA6</accession>
<dbReference type="GO" id="GO:0006284">
    <property type="term" value="P:base-excision repair"/>
    <property type="evidence" value="ECO:0007669"/>
    <property type="project" value="InterPro"/>
</dbReference>
<dbReference type="SUPFAM" id="SSF48150">
    <property type="entry name" value="DNA-glycosylase"/>
    <property type="match status" value="1"/>
</dbReference>
<feature type="binding site" evidence="1">
    <location>
        <position position="4"/>
    </location>
    <ligand>
        <name>Zn(2+)</name>
        <dbReference type="ChEBI" id="CHEBI:29105"/>
    </ligand>
</feature>
<reference evidence="2 3" key="1">
    <citation type="submission" date="2017-09" db="EMBL/GenBank/DDBJ databases">
        <title>Depth-based differentiation of microbial function through sediment-hosted aquifers and enrichment of novel symbionts in the deep terrestrial subsurface.</title>
        <authorList>
            <person name="Probst A.J."/>
            <person name="Ladd B."/>
            <person name="Jarett J.K."/>
            <person name="Geller-Mcgrath D.E."/>
            <person name="Sieber C.M."/>
            <person name="Emerson J.B."/>
            <person name="Anantharaman K."/>
            <person name="Thomas B.C."/>
            <person name="Malmstrom R."/>
            <person name="Stieglmeier M."/>
            <person name="Klingl A."/>
            <person name="Woyke T."/>
            <person name="Ryan C.M."/>
            <person name="Banfield J.F."/>
        </authorList>
    </citation>
    <scope>NUCLEOTIDE SEQUENCE [LARGE SCALE GENOMIC DNA]</scope>
    <source>
        <strain evidence="2">CG11_big_fil_rev_8_21_14_0_20_37_16</strain>
    </source>
</reference>
<dbReference type="PANTHER" id="PTHR30037">
    <property type="entry name" value="DNA-3-METHYLADENINE GLYCOSYLASE 1"/>
    <property type="match status" value="1"/>
</dbReference>
<dbReference type="InterPro" id="IPR005019">
    <property type="entry name" value="Adenine_glyco"/>
</dbReference>
<dbReference type="GO" id="GO:0008725">
    <property type="term" value="F:DNA-3-methyladenine glycosylase activity"/>
    <property type="evidence" value="ECO:0007669"/>
    <property type="project" value="InterPro"/>
</dbReference>
<dbReference type="PANTHER" id="PTHR30037:SF4">
    <property type="entry name" value="DNA-3-METHYLADENINE GLYCOSYLASE I"/>
    <property type="match status" value="1"/>
</dbReference>
<dbReference type="Proteomes" id="UP000229497">
    <property type="component" value="Unassembled WGS sequence"/>
</dbReference>
<organism evidence="2 3">
    <name type="scientific">Candidatus Roizmanbacteria bacterium CG11_big_fil_rev_8_21_14_0_20_37_16</name>
    <dbReference type="NCBI Taxonomy" id="1974857"/>
    <lineage>
        <taxon>Bacteria</taxon>
        <taxon>Candidatus Roizmaniibacteriota</taxon>
    </lineage>
</organism>
<evidence type="ECO:0000256" key="1">
    <source>
        <dbReference type="PIRSR" id="PIRSR605019-1"/>
    </source>
</evidence>
<dbReference type="InterPro" id="IPR011257">
    <property type="entry name" value="DNA_glycosylase"/>
</dbReference>
<keyword evidence="1" id="KW-0862">Zinc</keyword>
<feature type="binding site" evidence="1">
    <location>
        <position position="179"/>
    </location>
    <ligand>
        <name>Zn(2+)</name>
        <dbReference type="ChEBI" id="CHEBI:29105"/>
    </ligand>
</feature>
<sequence length="184" mass="21573">MKRCSWVGENKLMIEYHDKEWGMPLYNDKKLFEYLVLESFQAGLSWNIVLNKRENFRKAFAQFNPEKISLFGKKEEDMLLKNVGIVRNKAKIAATISNARQFLTIQKEFKSFSAYQWSFVKKKPIVHKIKNIRDFPIVIPEAIEFAKDLKKRGFKFLGPTTIYAHMQATGMVNDHMIGCFKRLA</sequence>
<proteinExistence type="predicted"/>